<keyword evidence="5 11" id="KW-0297">G-protein coupled receptor</keyword>
<evidence type="ECO:0000256" key="7">
    <source>
        <dbReference type="ARBA" id="ARBA00023157"/>
    </source>
</evidence>
<feature type="transmembrane region" description="Helical" evidence="12">
    <location>
        <begin position="238"/>
        <end position="258"/>
    </location>
</feature>
<dbReference type="FunFam" id="1.20.1070.10:FF:000034">
    <property type="entry name" value="G-protein coupled receptor 1"/>
    <property type="match status" value="1"/>
</dbReference>
<dbReference type="InterPro" id="IPR000276">
    <property type="entry name" value="GPCR_Rhodpsn"/>
</dbReference>
<keyword evidence="2" id="KW-0145">Chemotaxis</keyword>
<feature type="domain" description="G-protein coupled receptors family 1 profile" evidence="13">
    <location>
        <begin position="59"/>
        <end position="300"/>
    </location>
</feature>
<feature type="transmembrane region" description="Helical" evidence="12">
    <location>
        <begin position="205"/>
        <end position="226"/>
    </location>
</feature>
<dbReference type="GO" id="GO:0006954">
    <property type="term" value="P:inflammatory response"/>
    <property type="evidence" value="ECO:0007669"/>
    <property type="project" value="TreeGrafter"/>
</dbReference>
<dbReference type="InterPro" id="IPR000826">
    <property type="entry name" value="Formyl_rcpt-rel"/>
</dbReference>
<reference evidence="14" key="1">
    <citation type="submission" date="2021-06" db="EMBL/GenBank/DDBJ databases">
        <authorList>
            <consortium name="Wellcome Sanger Institute Data Sharing"/>
        </authorList>
    </citation>
    <scope>NUCLEOTIDE SEQUENCE [LARGE SCALE GENOMIC DNA]</scope>
</reference>
<sequence>STEDSLIVMVDSYNSTVADPGGLTTEVPDGDIEEDSNLDSLNIVSIVLYSLTFILGSLGNGLVIWVTSFRMKKTSNTVWFLNLAIADFVFTLSLPFSIVYTVLAFHWPFGRFWCKLNSTIMVLNLYSSVFLLTAISFDRCLSVLAAVWAHNHRNVPKIWKACLLLWLVAGIMSAPYFYFREIETEGNSTKCFNNVTSGQHQALTIMRFTFGFLIPLMVIITCYSIILWKYSKIRYNKLFRVTVAVIVTFFLCWTPFHIFQLLELKVHGDHSPDLHHLLYLGIPISTSLTFLNSCMNPLLYVCMCREFWPILRSTNLLMFEKTFWEDPIIPPLTPSATACNMRKEQPSATNLETKMSAADLIASAPDIHD</sequence>
<proteinExistence type="inferred from homology"/>
<comment type="similarity">
    <text evidence="10">Belongs to the chemokine-like receptor (CMKLR) family.</text>
</comment>
<evidence type="ECO:0000256" key="10">
    <source>
        <dbReference type="ARBA" id="ARBA00025736"/>
    </source>
</evidence>
<dbReference type="InterPro" id="IPR017452">
    <property type="entry name" value="GPCR_Rhodpsn_7TM"/>
</dbReference>
<evidence type="ECO:0000256" key="3">
    <source>
        <dbReference type="ARBA" id="ARBA00022692"/>
    </source>
</evidence>
<evidence type="ECO:0000256" key="12">
    <source>
        <dbReference type="SAM" id="Phobius"/>
    </source>
</evidence>
<dbReference type="PROSITE" id="PS00237">
    <property type="entry name" value="G_PROTEIN_RECEP_F1_1"/>
    <property type="match status" value="1"/>
</dbReference>
<dbReference type="GO" id="GO:0005886">
    <property type="term" value="C:plasma membrane"/>
    <property type="evidence" value="ECO:0007669"/>
    <property type="project" value="TreeGrafter"/>
</dbReference>
<comment type="similarity">
    <text evidence="11">Belongs to the G-protein coupled receptor 1 family.</text>
</comment>
<dbReference type="GO" id="GO:0007200">
    <property type="term" value="P:phospholipase C-activating G protein-coupled receptor signaling pathway"/>
    <property type="evidence" value="ECO:0007669"/>
    <property type="project" value="TreeGrafter"/>
</dbReference>
<keyword evidence="4 12" id="KW-1133">Transmembrane helix</keyword>
<evidence type="ECO:0000313" key="14">
    <source>
        <dbReference type="Ensembl" id="ENSECRP00000023463.1"/>
    </source>
</evidence>
<feature type="transmembrane region" description="Helical" evidence="12">
    <location>
        <begin position="125"/>
        <end position="149"/>
    </location>
</feature>
<dbReference type="AlphaFoldDB" id="A0A8C4SWR8"/>
<evidence type="ECO:0000256" key="11">
    <source>
        <dbReference type="RuleBase" id="RU000688"/>
    </source>
</evidence>
<evidence type="ECO:0000256" key="8">
    <source>
        <dbReference type="ARBA" id="ARBA00023170"/>
    </source>
</evidence>
<keyword evidence="15" id="KW-1185">Reference proteome</keyword>
<dbReference type="Gene3D" id="1.20.1070.10">
    <property type="entry name" value="Rhodopsin 7-helix transmembrane proteins"/>
    <property type="match status" value="1"/>
</dbReference>
<feature type="transmembrane region" description="Helical" evidence="12">
    <location>
        <begin position="78"/>
        <end position="105"/>
    </location>
</feature>
<evidence type="ECO:0000256" key="4">
    <source>
        <dbReference type="ARBA" id="ARBA00022989"/>
    </source>
</evidence>
<dbReference type="SUPFAM" id="SSF81321">
    <property type="entry name" value="Family A G protein-coupled receptor-like"/>
    <property type="match status" value="1"/>
</dbReference>
<name>A0A8C4SWR8_ERPCA</name>
<dbReference type="PRINTS" id="PR00237">
    <property type="entry name" value="GPCRRHODOPSN"/>
</dbReference>
<evidence type="ECO:0000256" key="9">
    <source>
        <dbReference type="ARBA" id="ARBA00023224"/>
    </source>
</evidence>
<comment type="subcellular location">
    <subcellularLocation>
        <location evidence="1">Membrane</location>
        <topology evidence="1">Multi-pass membrane protein</topology>
    </subcellularLocation>
</comment>
<reference evidence="14" key="3">
    <citation type="submission" date="2025-09" db="UniProtKB">
        <authorList>
            <consortium name="Ensembl"/>
        </authorList>
    </citation>
    <scope>IDENTIFICATION</scope>
</reference>
<protein>
    <recommendedName>
        <fullName evidence="13">G-protein coupled receptors family 1 profile domain-containing protein</fullName>
    </recommendedName>
</protein>
<keyword evidence="3 11" id="KW-0812">Transmembrane</keyword>
<accession>A0A8C4SWR8</accession>
<dbReference type="PRINTS" id="PR00526">
    <property type="entry name" value="FMETLEUPHER"/>
</dbReference>
<keyword evidence="8 11" id="KW-0675">Receptor</keyword>
<dbReference type="CDD" id="cd14974">
    <property type="entry name" value="7tmA_Anaphylatoxin_R-like"/>
    <property type="match status" value="1"/>
</dbReference>
<feature type="transmembrane region" description="Helical" evidence="12">
    <location>
        <begin position="278"/>
        <end position="302"/>
    </location>
</feature>
<dbReference type="PANTHER" id="PTHR24225:SF68">
    <property type="entry name" value="C3A ANAPHYLATOXIN CHEMOTACTIC RECEPTOR-LIKE-RELATED"/>
    <property type="match status" value="1"/>
</dbReference>
<keyword evidence="7" id="KW-1015">Disulfide bond</keyword>
<dbReference type="Proteomes" id="UP000694620">
    <property type="component" value="Chromosome 17"/>
</dbReference>
<reference evidence="14" key="2">
    <citation type="submission" date="2025-08" db="UniProtKB">
        <authorList>
            <consortium name="Ensembl"/>
        </authorList>
    </citation>
    <scope>IDENTIFICATION</scope>
</reference>
<dbReference type="Pfam" id="PF00001">
    <property type="entry name" value="7tm_1"/>
    <property type="match status" value="1"/>
</dbReference>
<evidence type="ECO:0000259" key="13">
    <source>
        <dbReference type="PROSITE" id="PS50262"/>
    </source>
</evidence>
<dbReference type="PROSITE" id="PS50262">
    <property type="entry name" value="G_PROTEIN_RECEP_F1_2"/>
    <property type="match status" value="1"/>
</dbReference>
<dbReference type="GO" id="GO:0004875">
    <property type="term" value="F:complement receptor activity"/>
    <property type="evidence" value="ECO:0007669"/>
    <property type="project" value="TreeGrafter"/>
</dbReference>
<dbReference type="GO" id="GO:0006935">
    <property type="term" value="P:chemotaxis"/>
    <property type="evidence" value="ECO:0007669"/>
    <property type="project" value="UniProtKB-KW"/>
</dbReference>
<dbReference type="GO" id="GO:0004930">
    <property type="term" value="F:G protein-coupled receptor activity"/>
    <property type="evidence" value="ECO:0007669"/>
    <property type="project" value="UniProtKB-KW"/>
</dbReference>
<dbReference type="PANTHER" id="PTHR24225">
    <property type="entry name" value="CHEMOTACTIC RECEPTOR"/>
    <property type="match status" value="1"/>
</dbReference>
<keyword evidence="6 12" id="KW-0472">Membrane</keyword>
<dbReference type="Ensembl" id="ENSECRT00000023967.1">
    <property type="protein sequence ID" value="ENSECRP00000023463.1"/>
    <property type="gene ID" value="ENSECRG00000015878.1"/>
</dbReference>
<feature type="transmembrane region" description="Helical" evidence="12">
    <location>
        <begin position="161"/>
        <end position="179"/>
    </location>
</feature>
<evidence type="ECO:0000256" key="2">
    <source>
        <dbReference type="ARBA" id="ARBA00022500"/>
    </source>
</evidence>
<evidence type="ECO:0000256" key="6">
    <source>
        <dbReference type="ARBA" id="ARBA00023136"/>
    </source>
</evidence>
<evidence type="ECO:0000256" key="1">
    <source>
        <dbReference type="ARBA" id="ARBA00004141"/>
    </source>
</evidence>
<evidence type="ECO:0000256" key="5">
    <source>
        <dbReference type="ARBA" id="ARBA00023040"/>
    </source>
</evidence>
<evidence type="ECO:0000313" key="15">
    <source>
        <dbReference type="Proteomes" id="UP000694620"/>
    </source>
</evidence>
<dbReference type="GeneTree" id="ENSGT01020000230438"/>
<feature type="transmembrane region" description="Helical" evidence="12">
    <location>
        <begin position="46"/>
        <end position="66"/>
    </location>
</feature>
<organism evidence="14 15">
    <name type="scientific">Erpetoichthys calabaricus</name>
    <name type="common">Rope fish</name>
    <name type="synonym">Calamoichthys calabaricus</name>
    <dbReference type="NCBI Taxonomy" id="27687"/>
    <lineage>
        <taxon>Eukaryota</taxon>
        <taxon>Metazoa</taxon>
        <taxon>Chordata</taxon>
        <taxon>Craniata</taxon>
        <taxon>Vertebrata</taxon>
        <taxon>Euteleostomi</taxon>
        <taxon>Actinopterygii</taxon>
        <taxon>Polypteriformes</taxon>
        <taxon>Polypteridae</taxon>
        <taxon>Erpetoichthys</taxon>
    </lineage>
</organism>
<keyword evidence="9 11" id="KW-0807">Transducer</keyword>
<dbReference type="GO" id="GO:0007204">
    <property type="term" value="P:positive regulation of cytosolic calcium ion concentration"/>
    <property type="evidence" value="ECO:0007669"/>
    <property type="project" value="TreeGrafter"/>
</dbReference>